<name>A0A1J7IJX9_9PEZI</name>
<dbReference type="Gene3D" id="3.40.1190.20">
    <property type="match status" value="1"/>
</dbReference>
<dbReference type="SUPFAM" id="SSF53613">
    <property type="entry name" value="Ribokinase-like"/>
    <property type="match status" value="1"/>
</dbReference>
<accession>A0A1J7IJX9</accession>
<evidence type="ECO:0000313" key="5">
    <source>
        <dbReference type="Proteomes" id="UP000182658"/>
    </source>
</evidence>
<dbReference type="InterPro" id="IPR011611">
    <property type="entry name" value="PfkB_dom"/>
</dbReference>
<dbReference type="InterPro" id="IPR002139">
    <property type="entry name" value="Ribo/fructo_kinase"/>
</dbReference>
<dbReference type="OrthoDB" id="415590at2759"/>
<reference evidence="4 5" key="1">
    <citation type="submission" date="2016-10" db="EMBL/GenBank/DDBJ databases">
        <title>Draft genome sequence of Coniochaeta ligniaria NRRL30616, a lignocellulolytic fungus for bioabatement of inhibitors in plant biomass hydrolysates.</title>
        <authorList>
            <consortium name="DOE Joint Genome Institute"/>
            <person name="Jimenez D.J."/>
            <person name="Hector R.E."/>
            <person name="Riley R."/>
            <person name="Sun H."/>
            <person name="Grigoriev I.V."/>
            <person name="Van Elsas J.D."/>
            <person name="Nichols N.N."/>
        </authorList>
    </citation>
    <scope>NUCLEOTIDE SEQUENCE [LARGE SCALE GENOMIC DNA]</scope>
    <source>
        <strain evidence="4 5">NRRL 30616</strain>
    </source>
</reference>
<dbReference type="Proteomes" id="UP000182658">
    <property type="component" value="Unassembled WGS sequence"/>
</dbReference>
<keyword evidence="2 4" id="KW-0418">Kinase</keyword>
<keyword evidence="1" id="KW-0808">Transferase</keyword>
<dbReference type="EMBL" id="KV875099">
    <property type="protein sequence ID" value="OIW27701.1"/>
    <property type="molecule type" value="Genomic_DNA"/>
</dbReference>
<keyword evidence="5" id="KW-1185">Reference proteome</keyword>
<evidence type="ECO:0000259" key="3">
    <source>
        <dbReference type="Pfam" id="PF00294"/>
    </source>
</evidence>
<dbReference type="InterPro" id="IPR029056">
    <property type="entry name" value="Ribokinase-like"/>
</dbReference>
<feature type="domain" description="Carbohydrate kinase PfkB" evidence="3">
    <location>
        <begin position="5"/>
        <end position="312"/>
    </location>
</feature>
<evidence type="ECO:0000256" key="1">
    <source>
        <dbReference type="ARBA" id="ARBA00022679"/>
    </source>
</evidence>
<organism evidence="4 5">
    <name type="scientific">Coniochaeta ligniaria NRRL 30616</name>
    <dbReference type="NCBI Taxonomy" id="1408157"/>
    <lineage>
        <taxon>Eukaryota</taxon>
        <taxon>Fungi</taxon>
        <taxon>Dikarya</taxon>
        <taxon>Ascomycota</taxon>
        <taxon>Pezizomycotina</taxon>
        <taxon>Sordariomycetes</taxon>
        <taxon>Sordariomycetidae</taxon>
        <taxon>Coniochaetales</taxon>
        <taxon>Coniochaetaceae</taxon>
        <taxon>Coniochaeta</taxon>
    </lineage>
</organism>
<protein>
    <submittedName>
        <fullName evidence="4">Ribokinase-like protein</fullName>
    </submittedName>
</protein>
<dbReference type="Pfam" id="PF00294">
    <property type="entry name" value="PfkB"/>
    <property type="match status" value="1"/>
</dbReference>
<sequence>MAPQTIAVIGGLDADLIMIASRIPDRGESVLAHEYHEALGGKGANSAIATYRTCHKRPLKDRDAIEYSGDENIQVKMIGAVGDDRYGEKFIVELNKNGVDASGIVTVPDTRSSICFVIVENSTRENRCLFTLGATATWKKENFSIAEQLGGGTRPDLIVAQMEIDKEVVETMIETAGKAGIDFCLNAAPATPIGKRFYRHLTHLLVNESEAAIMSGRDRDEVNEDSWPTIAQEFLNRGVKNVVITLASKGAFYANAKESDHCLADAFTGAYHSDYLRQKAKGTWDIESAVIRANKAAAMTIRSVGAQDGIPWADEIDTFDAPHKIPAKLRSTSTAGIASEASV</sequence>
<proteinExistence type="predicted"/>
<dbReference type="FunCoup" id="A0A1J7IJX9">
    <property type="interactions" value="1044"/>
</dbReference>
<dbReference type="GO" id="GO:0006796">
    <property type="term" value="P:phosphate-containing compound metabolic process"/>
    <property type="evidence" value="ECO:0007669"/>
    <property type="project" value="UniProtKB-ARBA"/>
</dbReference>
<dbReference type="PANTHER" id="PTHR10584:SF166">
    <property type="entry name" value="RIBOKINASE"/>
    <property type="match status" value="1"/>
</dbReference>
<dbReference type="GO" id="GO:0016301">
    <property type="term" value="F:kinase activity"/>
    <property type="evidence" value="ECO:0007669"/>
    <property type="project" value="UniProtKB-KW"/>
</dbReference>
<dbReference type="AlphaFoldDB" id="A0A1J7IJX9"/>
<dbReference type="PANTHER" id="PTHR10584">
    <property type="entry name" value="SUGAR KINASE"/>
    <property type="match status" value="1"/>
</dbReference>
<dbReference type="PRINTS" id="PR00990">
    <property type="entry name" value="RIBOKINASE"/>
</dbReference>
<evidence type="ECO:0000313" key="4">
    <source>
        <dbReference type="EMBL" id="OIW27701.1"/>
    </source>
</evidence>
<dbReference type="STRING" id="1408157.A0A1J7IJX9"/>
<gene>
    <name evidence="4" type="ORF">CONLIGDRAFT_682726</name>
</gene>
<evidence type="ECO:0000256" key="2">
    <source>
        <dbReference type="ARBA" id="ARBA00022777"/>
    </source>
</evidence>
<dbReference type="InParanoid" id="A0A1J7IJX9"/>